<feature type="region of interest" description="Disordered" evidence="1">
    <location>
        <begin position="1"/>
        <end position="32"/>
    </location>
</feature>
<dbReference type="KEGG" id="arev:RVR_4737"/>
<proteinExistence type="predicted"/>
<dbReference type="EMBL" id="AP018365">
    <property type="protein sequence ID" value="BBA98527.1"/>
    <property type="molecule type" value="Genomic_DNA"/>
</dbReference>
<keyword evidence="3" id="KW-1185">Reference proteome</keyword>
<accession>A0A7U3UTJ7</accession>
<organism evidence="2 3">
    <name type="scientific">Actinacidiphila reveromycinica</name>
    <dbReference type="NCBI Taxonomy" id="659352"/>
    <lineage>
        <taxon>Bacteria</taxon>
        <taxon>Bacillati</taxon>
        <taxon>Actinomycetota</taxon>
        <taxon>Actinomycetes</taxon>
        <taxon>Kitasatosporales</taxon>
        <taxon>Streptomycetaceae</taxon>
        <taxon>Actinacidiphila</taxon>
    </lineage>
</organism>
<reference evidence="2 3" key="3">
    <citation type="journal article" date="2011" name="Nat. Chem. Biol.">
        <title>Reveromycin A biosynthesis uses RevG and RevJ for stereospecific spiroacetal formation.</title>
        <authorList>
            <person name="Takahashi S."/>
            <person name="Toyoda A."/>
            <person name="Sekiyama Y."/>
            <person name="Takagi H."/>
            <person name="Nogawa T."/>
            <person name="Uramoto M."/>
            <person name="Suzuki R."/>
            <person name="Koshino H."/>
            <person name="Kumano T."/>
            <person name="Panthee S."/>
            <person name="Dairi T."/>
            <person name="Ishikawa J."/>
            <person name="Ikeda H."/>
            <person name="Sakaki Y."/>
            <person name="Osada H."/>
        </authorList>
    </citation>
    <scope>NUCLEOTIDE SEQUENCE [LARGE SCALE GENOMIC DNA]</scope>
    <source>
        <strain evidence="2 3">SN-593</strain>
    </source>
</reference>
<gene>
    <name evidence="2" type="ORF">RVR_4737</name>
</gene>
<protein>
    <submittedName>
        <fullName evidence="2">Uncharacterized protein</fullName>
    </submittedName>
</protein>
<reference evidence="2 3" key="2">
    <citation type="journal article" date="2011" name="J. Antibiot.">
        <title>Furaquinocins I and J: novel polyketide isoprenoid hybrid compounds from Streptomyces reveromyceticus SN-593.</title>
        <authorList>
            <person name="Panthee S."/>
            <person name="Takahashi S."/>
            <person name="Takagi H."/>
            <person name="Nogawa T."/>
            <person name="Oowada E."/>
            <person name="Uramoto M."/>
            <person name="Osada H."/>
        </authorList>
    </citation>
    <scope>NUCLEOTIDE SEQUENCE [LARGE SCALE GENOMIC DNA]</scope>
    <source>
        <strain evidence="2 3">SN-593</strain>
    </source>
</reference>
<evidence type="ECO:0000313" key="2">
    <source>
        <dbReference type="EMBL" id="BBA98527.1"/>
    </source>
</evidence>
<dbReference type="RefSeq" id="WP_202234664.1">
    <property type="nucleotide sequence ID" value="NZ_AP018365.1"/>
</dbReference>
<reference evidence="2 3" key="1">
    <citation type="journal article" date="2010" name="J. Bacteriol.">
        <title>Biochemical characterization of a novel indole prenyltransferase from Streptomyces sp. SN-593.</title>
        <authorList>
            <person name="Takahashi S."/>
            <person name="Takagi H."/>
            <person name="Toyoda A."/>
            <person name="Uramoto M."/>
            <person name="Nogawa T."/>
            <person name="Ueki M."/>
            <person name="Sakaki Y."/>
            <person name="Osada H."/>
        </authorList>
    </citation>
    <scope>NUCLEOTIDE SEQUENCE [LARGE SCALE GENOMIC DNA]</scope>
    <source>
        <strain evidence="2 3">SN-593</strain>
    </source>
</reference>
<evidence type="ECO:0000313" key="3">
    <source>
        <dbReference type="Proteomes" id="UP000595703"/>
    </source>
</evidence>
<evidence type="ECO:0000256" key="1">
    <source>
        <dbReference type="SAM" id="MobiDB-lite"/>
    </source>
</evidence>
<name>A0A7U3UTJ7_9ACTN</name>
<dbReference type="Proteomes" id="UP000595703">
    <property type="component" value="Chromosome"/>
</dbReference>
<dbReference type="AlphaFoldDB" id="A0A7U3UTJ7"/>
<sequence length="64" mass="6372">MADGVSDAVRGGHPGVGPSAESRAKPGGRGRIGARLRTAGRLAVIAVACAKNLADVVGSIDRHL</sequence>
<reference evidence="2 3" key="4">
    <citation type="journal article" date="2020" name="Sci. Rep.">
        <title>beta-carboline chemical signals induce reveromycin production through a LuxR family regulator in Streptomyces sp. SN-593.</title>
        <authorList>
            <person name="Panthee S."/>
            <person name="Kito N."/>
            <person name="Hayashi T."/>
            <person name="Shimizu T."/>
            <person name="Ishikawa J."/>
            <person name="Hamamoto H."/>
            <person name="Osada H."/>
            <person name="Takahashi S."/>
        </authorList>
    </citation>
    <scope>NUCLEOTIDE SEQUENCE [LARGE SCALE GENOMIC DNA]</scope>
    <source>
        <strain evidence="2 3">SN-593</strain>
    </source>
</reference>